<dbReference type="InterPro" id="IPR009057">
    <property type="entry name" value="Homeodomain-like_sf"/>
</dbReference>
<evidence type="ECO:0000259" key="6">
    <source>
        <dbReference type="PROSITE" id="PS50977"/>
    </source>
</evidence>
<evidence type="ECO:0000256" key="4">
    <source>
        <dbReference type="PROSITE-ProRule" id="PRU00335"/>
    </source>
</evidence>
<keyword evidence="8" id="KW-1185">Reference proteome</keyword>
<dbReference type="PRINTS" id="PR00455">
    <property type="entry name" value="HTHTETR"/>
</dbReference>
<feature type="DNA-binding region" description="H-T-H motif" evidence="4">
    <location>
        <begin position="68"/>
        <end position="87"/>
    </location>
</feature>
<evidence type="ECO:0000256" key="2">
    <source>
        <dbReference type="ARBA" id="ARBA00023125"/>
    </source>
</evidence>
<name>A0ABW0UUH7_9ACTN</name>
<dbReference type="RefSeq" id="WP_381026187.1">
    <property type="nucleotide sequence ID" value="NZ_JBHSNY010000009.1"/>
</dbReference>
<dbReference type="InterPro" id="IPR001647">
    <property type="entry name" value="HTH_TetR"/>
</dbReference>
<accession>A0ABW0UUH7</accession>
<sequence>MSGIMEPTGTEPAGQCPDRPSRTGTDLPDGQSRTGLPDGPAEPYGSVRHALLDAALEVFTARGYADAGLAEIATRSCLPLGSLFQHYGGKRGLYLALWEEFREEQERRTAATLAAERGGGVDDPIVLFVAGARAYLEGAWDNRRLARLFAEDDGPGGFDTLRRQWDRAWVRRNARLLEVDEKRRAGRVRVRVLTTVIGGAARELGDCADEAEARQIVDEVCGILTHLSTPPR</sequence>
<feature type="domain" description="HTH tetR-type" evidence="6">
    <location>
        <begin position="45"/>
        <end position="105"/>
    </location>
</feature>
<dbReference type="PANTHER" id="PTHR30055:SF234">
    <property type="entry name" value="HTH-TYPE TRANSCRIPTIONAL REGULATOR BETI"/>
    <property type="match status" value="1"/>
</dbReference>
<keyword evidence="3" id="KW-0804">Transcription</keyword>
<dbReference type="SUPFAM" id="SSF46689">
    <property type="entry name" value="Homeodomain-like"/>
    <property type="match status" value="1"/>
</dbReference>
<reference evidence="8" key="1">
    <citation type="journal article" date="2019" name="Int. J. Syst. Evol. Microbiol.">
        <title>The Global Catalogue of Microorganisms (GCM) 10K type strain sequencing project: providing services to taxonomists for standard genome sequencing and annotation.</title>
        <authorList>
            <consortium name="The Broad Institute Genomics Platform"/>
            <consortium name="The Broad Institute Genome Sequencing Center for Infectious Disease"/>
            <person name="Wu L."/>
            <person name="Ma J."/>
        </authorList>
    </citation>
    <scope>NUCLEOTIDE SEQUENCE [LARGE SCALE GENOMIC DNA]</scope>
    <source>
        <strain evidence="8">CGMCC 4.7248</strain>
    </source>
</reference>
<dbReference type="InterPro" id="IPR050109">
    <property type="entry name" value="HTH-type_TetR-like_transc_reg"/>
</dbReference>
<dbReference type="PROSITE" id="PS50977">
    <property type="entry name" value="HTH_TETR_2"/>
    <property type="match status" value="1"/>
</dbReference>
<gene>
    <name evidence="7" type="ORF">ACFPZJ_25935</name>
</gene>
<feature type="region of interest" description="Disordered" evidence="5">
    <location>
        <begin position="1"/>
        <end position="44"/>
    </location>
</feature>
<evidence type="ECO:0000256" key="5">
    <source>
        <dbReference type="SAM" id="MobiDB-lite"/>
    </source>
</evidence>
<dbReference type="EMBL" id="JBHSNY010000009">
    <property type="protein sequence ID" value="MFC5637183.1"/>
    <property type="molecule type" value="Genomic_DNA"/>
</dbReference>
<evidence type="ECO:0000256" key="1">
    <source>
        <dbReference type="ARBA" id="ARBA00023015"/>
    </source>
</evidence>
<comment type="caution">
    <text evidence="7">The sequence shown here is derived from an EMBL/GenBank/DDBJ whole genome shotgun (WGS) entry which is preliminary data.</text>
</comment>
<organism evidence="7 8">
    <name type="scientific">Streptomyces bullii</name>
    <dbReference type="NCBI Taxonomy" id="349910"/>
    <lineage>
        <taxon>Bacteria</taxon>
        <taxon>Bacillati</taxon>
        <taxon>Actinomycetota</taxon>
        <taxon>Actinomycetes</taxon>
        <taxon>Kitasatosporales</taxon>
        <taxon>Streptomycetaceae</taxon>
        <taxon>Streptomyces</taxon>
    </lineage>
</organism>
<evidence type="ECO:0000256" key="3">
    <source>
        <dbReference type="ARBA" id="ARBA00023163"/>
    </source>
</evidence>
<keyword evidence="1" id="KW-0805">Transcription regulation</keyword>
<evidence type="ECO:0000313" key="8">
    <source>
        <dbReference type="Proteomes" id="UP001596154"/>
    </source>
</evidence>
<dbReference type="Proteomes" id="UP001596154">
    <property type="component" value="Unassembled WGS sequence"/>
</dbReference>
<protein>
    <submittedName>
        <fullName evidence="7">TetR/AcrR family transcriptional regulator</fullName>
    </submittedName>
</protein>
<dbReference type="PANTHER" id="PTHR30055">
    <property type="entry name" value="HTH-TYPE TRANSCRIPTIONAL REGULATOR RUTR"/>
    <property type="match status" value="1"/>
</dbReference>
<evidence type="ECO:0000313" key="7">
    <source>
        <dbReference type="EMBL" id="MFC5637183.1"/>
    </source>
</evidence>
<proteinExistence type="predicted"/>
<dbReference type="Pfam" id="PF00440">
    <property type="entry name" value="TetR_N"/>
    <property type="match status" value="1"/>
</dbReference>
<keyword evidence="2 4" id="KW-0238">DNA-binding</keyword>
<dbReference type="Gene3D" id="1.10.357.10">
    <property type="entry name" value="Tetracycline Repressor, domain 2"/>
    <property type="match status" value="1"/>
</dbReference>